<dbReference type="GO" id="GO:0004803">
    <property type="term" value="F:transposase activity"/>
    <property type="evidence" value="ECO:0007669"/>
    <property type="project" value="InterPro"/>
</dbReference>
<dbReference type="PANTHER" id="PTHR37529">
    <property type="entry name" value="TRANSPOSASE INSG FOR INSERTION SEQUENCE ELEMENT IS4-RELATED"/>
    <property type="match status" value="1"/>
</dbReference>
<sequence length="463" mass="52500">MVAPTNESDPDSPFCRAKTLLADLIGLPQLQAAFEGQEPSHAKRVYTQAPTLWLLVMQRLGGGLSLEQVVKDLINNHSDILPENRRVTEGKLSENNSAYNKARQNLPIEVIEEFSHRVCDHLARRAEPAFLDQRVFILDGTTITLPPTQELKKAFPPAMNKHGESVWPVACLMVAHEMQTGCALVPQVDPMYGSKNSSEPKQAEKIIDRLPENSIVLADSGFGIFSVAFHCQLRAKPFVFRLTKQRYKAYIKKATLIEETEGCRTYHLIWKPTAKERKKHPALPADAAVEAFIHQVDLENGQTLELVTNVETDGVSVGELYRRRYDIEFDIRDLKVTMDSENIRAKSVDTVKKELLGSVIAYNLVTQLRKQAAKLINVKPRRLSFSGVWTTFRYDLLYKDFNTLEEWNLAYQGALVSASGRKLPNRKEPRSYPRLAHARRQKTTKFQRSLRKSNTKDPTPPPD</sequence>
<dbReference type="InterPro" id="IPR012337">
    <property type="entry name" value="RNaseH-like_sf"/>
</dbReference>
<feature type="region of interest" description="Disordered" evidence="1">
    <location>
        <begin position="422"/>
        <end position="463"/>
    </location>
</feature>
<protein>
    <submittedName>
        <fullName evidence="3">Transposase DDE domain protein</fullName>
    </submittedName>
</protein>
<gene>
    <name evidence="3" type="ORF">UC8_42610</name>
</gene>
<evidence type="ECO:0000313" key="3">
    <source>
        <dbReference type="EMBL" id="QEG42227.1"/>
    </source>
</evidence>
<evidence type="ECO:0000259" key="2">
    <source>
        <dbReference type="Pfam" id="PF01609"/>
    </source>
</evidence>
<feature type="domain" description="Transposase IS4-like" evidence="2">
    <location>
        <begin position="132"/>
        <end position="364"/>
    </location>
</feature>
<reference evidence="3 4" key="1">
    <citation type="submission" date="2019-08" db="EMBL/GenBank/DDBJ databases">
        <title>Deep-cultivation of Planctomycetes and their phenomic and genomic characterization uncovers novel biology.</title>
        <authorList>
            <person name="Wiegand S."/>
            <person name="Jogler M."/>
            <person name="Boedeker C."/>
            <person name="Pinto D."/>
            <person name="Vollmers J."/>
            <person name="Rivas-Marin E."/>
            <person name="Kohn T."/>
            <person name="Peeters S.H."/>
            <person name="Heuer A."/>
            <person name="Rast P."/>
            <person name="Oberbeckmann S."/>
            <person name="Bunk B."/>
            <person name="Jeske O."/>
            <person name="Meyerdierks A."/>
            <person name="Storesund J.E."/>
            <person name="Kallscheuer N."/>
            <person name="Luecker S."/>
            <person name="Lage O.M."/>
            <person name="Pohl T."/>
            <person name="Merkel B.J."/>
            <person name="Hornburger P."/>
            <person name="Mueller R.-W."/>
            <person name="Bruemmer F."/>
            <person name="Labrenz M."/>
            <person name="Spormann A.M."/>
            <person name="Op den Camp H."/>
            <person name="Overmann J."/>
            <person name="Amann R."/>
            <person name="Jetten M.S.M."/>
            <person name="Mascher T."/>
            <person name="Medema M.H."/>
            <person name="Devos D.P."/>
            <person name="Kaster A.-K."/>
            <person name="Ovreas L."/>
            <person name="Rohde M."/>
            <person name="Galperin M.Y."/>
            <person name="Jogler C."/>
        </authorList>
    </citation>
    <scope>NUCLEOTIDE SEQUENCE [LARGE SCALE GENOMIC DNA]</scope>
    <source>
        <strain evidence="3 4">UC8</strain>
    </source>
</reference>
<dbReference type="OrthoDB" id="248072at2"/>
<dbReference type="InterPro" id="IPR047952">
    <property type="entry name" value="Transpos_IS4"/>
</dbReference>
<dbReference type="PANTHER" id="PTHR37529:SF1">
    <property type="entry name" value="TRANSPOSASE INSG FOR INSERTION SEQUENCE ELEMENT IS4-RELATED"/>
    <property type="match status" value="1"/>
</dbReference>
<dbReference type="KEGG" id="rul:UC8_42610"/>
<dbReference type="AlphaFoldDB" id="A0A5B9QT45"/>
<organism evidence="3 4">
    <name type="scientific">Roseimaritima ulvae</name>
    <dbReference type="NCBI Taxonomy" id="980254"/>
    <lineage>
        <taxon>Bacteria</taxon>
        <taxon>Pseudomonadati</taxon>
        <taxon>Planctomycetota</taxon>
        <taxon>Planctomycetia</taxon>
        <taxon>Pirellulales</taxon>
        <taxon>Pirellulaceae</taxon>
        <taxon>Roseimaritima</taxon>
    </lineage>
</organism>
<dbReference type="Proteomes" id="UP000325286">
    <property type="component" value="Chromosome"/>
</dbReference>
<feature type="compositionally biased region" description="Basic residues" evidence="1">
    <location>
        <begin position="436"/>
        <end position="453"/>
    </location>
</feature>
<proteinExistence type="predicted"/>
<dbReference type="SUPFAM" id="SSF53098">
    <property type="entry name" value="Ribonuclease H-like"/>
    <property type="match status" value="1"/>
</dbReference>
<accession>A0A5B9QT45</accession>
<dbReference type="GO" id="GO:0006313">
    <property type="term" value="P:DNA transposition"/>
    <property type="evidence" value="ECO:0007669"/>
    <property type="project" value="InterPro"/>
</dbReference>
<dbReference type="EMBL" id="CP042914">
    <property type="protein sequence ID" value="QEG42227.1"/>
    <property type="molecule type" value="Genomic_DNA"/>
</dbReference>
<dbReference type="NCBIfam" id="NF033592">
    <property type="entry name" value="transpos_IS4_1"/>
    <property type="match status" value="1"/>
</dbReference>
<dbReference type="GO" id="GO:0003677">
    <property type="term" value="F:DNA binding"/>
    <property type="evidence" value="ECO:0007669"/>
    <property type="project" value="InterPro"/>
</dbReference>
<evidence type="ECO:0000256" key="1">
    <source>
        <dbReference type="SAM" id="MobiDB-lite"/>
    </source>
</evidence>
<dbReference type="Pfam" id="PF01609">
    <property type="entry name" value="DDE_Tnp_1"/>
    <property type="match status" value="1"/>
</dbReference>
<dbReference type="InterPro" id="IPR002559">
    <property type="entry name" value="Transposase_11"/>
</dbReference>
<keyword evidence="4" id="KW-1185">Reference proteome</keyword>
<evidence type="ECO:0000313" key="4">
    <source>
        <dbReference type="Proteomes" id="UP000325286"/>
    </source>
</evidence>
<name>A0A5B9QT45_9BACT</name>
<dbReference type="RefSeq" id="WP_148080440.1">
    <property type="nucleotide sequence ID" value="NZ_CP042914.1"/>
</dbReference>